<dbReference type="GO" id="GO:0003989">
    <property type="term" value="F:acetyl-CoA carboxylase activity"/>
    <property type="evidence" value="ECO:0007669"/>
    <property type="project" value="InterPro"/>
</dbReference>
<name>A0A8H2JFQ5_MYCMU</name>
<gene>
    <name evidence="2" type="ORF">C1S78_020630</name>
    <name evidence="3" type="ORF">C1S78_20570</name>
</gene>
<dbReference type="InterPro" id="IPR032716">
    <property type="entry name" value="ACC_epsilon"/>
</dbReference>
<dbReference type="AlphaFoldDB" id="A0A8H2JFQ5"/>
<protein>
    <submittedName>
        <fullName evidence="3">Acyl-CoA carboxylase subunit epsilon</fullName>
    </submittedName>
</protein>
<dbReference type="KEGG" id="mmuc:C1S78_020630"/>
<reference evidence="2 4" key="3">
    <citation type="journal article" date="2019" name="Sci. Rep.">
        <title>Insight into the biology of Mycobacterium mucogenicum and Mycobacterium neoaurum clade members.</title>
        <authorList>
            <person name="Behra P.R.K."/>
            <person name="Pettersson B.M.F."/>
            <person name="Ramesh M."/>
            <person name="Dasgupta S."/>
            <person name="Kirsebom L.A."/>
        </authorList>
    </citation>
    <scope>NUCLEOTIDE SEQUENCE [LARGE SCALE GENOMIC DNA]</scope>
    <source>
        <strain evidence="2 4">DSM 44124</strain>
    </source>
</reference>
<reference evidence="2 4" key="2">
    <citation type="journal article" date="2019" name="BMC Evol. Biol.">
        <title>Comparative genomics of Mycobacterium mucogenicum and Mycobacterium neoaurum clade members emphasizing tRNA and non-coding RNA.</title>
        <authorList>
            <person name="Behra P.R.K."/>
            <person name="Pettersson B.M.F."/>
            <person name="Das S."/>
            <person name="Dasgupta S."/>
            <person name="Kirsebom L.A."/>
        </authorList>
    </citation>
    <scope>NUCLEOTIDE SEQUENCE [LARGE SCALE GENOMIC DNA]</scope>
    <source>
        <strain evidence="2 4">DSM 44124</strain>
    </source>
</reference>
<evidence type="ECO:0000313" key="2">
    <source>
        <dbReference type="EMBL" id="QPG67902.1"/>
    </source>
</evidence>
<evidence type="ECO:0000313" key="4">
    <source>
        <dbReference type="Proteomes" id="UP000309231"/>
    </source>
</evidence>
<keyword evidence="4" id="KW-1185">Reference proteome</keyword>
<organism evidence="3">
    <name type="scientific">Mycolicibacterium mucogenicum DSM 44124</name>
    <dbReference type="NCBI Taxonomy" id="1226753"/>
    <lineage>
        <taxon>Bacteria</taxon>
        <taxon>Bacillati</taxon>
        <taxon>Actinomycetota</taxon>
        <taxon>Actinomycetes</taxon>
        <taxon>Mycobacteriales</taxon>
        <taxon>Mycobacteriaceae</taxon>
        <taxon>Mycolicibacterium</taxon>
    </lineage>
</organism>
<sequence length="94" mass="9914">MSGANDLADVSADNTSEAEAPVEAPVAPLFQVVKGNPSDEELAALVTVLASASGAGGAPETGDRNDWGHPVSKLRYAYTSWQLVTLVERTFIRR</sequence>
<proteinExistence type="predicted"/>
<dbReference type="RefSeq" id="WP_036421027.1">
    <property type="nucleotide sequence ID" value="NZ_ANBS01000003.1"/>
</dbReference>
<dbReference type="Proteomes" id="UP000309231">
    <property type="component" value="Chromosome"/>
</dbReference>
<evidence type="ECO:0000256" key="1">
    <source>
        <dbReference type="SAM" id="MobiDB-lite"/>
    </source>
</evidence>
<dbReference type="EMBL" id="CP062008">
    <property type="protein sequence ID" value="QPG67902.1"/>
    <property type="molecule type" value="Genomic_DNA"/>
</dbReference>
<evidence type="ECO:0000313" key="3">
    <source>
        <dbReference type="EMBL" id="TLH54440.1"/>
    </source>
</evidence>
<dbReference type="GO" id="GO:0004658">
    <property type="term" value="F:propionyl-CoA carboxylase activity"/>
    <property type="evidence" value="ECO:0007669"/>
    <property type="project" value="InterPro"/>
</dbReference>
<dbReference type="EMBL" id="POTL01000001">
    <property type="protein sequence ID" value="TLH54440.1"/>
    <property type="molecule type" value="Genomic_DNA"/>
</dbReference>
<feature type="region of interest" description="Disordered" evidence="1">
    <location>
        <begin position="1"/>
        <end position="21"/>
    </location>
</feature>
<reference evidence="3" key="1">
    <citation type="submission" date="2018-01" db="EMBL/GenBank/DDBJ databases">
        <title>Comparative genomics of Mycobacterium mucogenicum and Mycobacterium neoaurum clade members emphasizing tRNA and non-coding RNA.</title>
        <authorList>
            <person name="Behra P.R.K."/>
            <person name="Pettersson B.M.F."/>
            <person name="Das S."/>
            <person name="Dasgupta S."/>
            <person name="Kirsebom L.A."/>
        </authorList>
    </citation>
    <scope>NUCLEOTIDE SEQUENCE</scope>
    <source>
        <strain evidence="3">DSM 44124</strain>
    </source>
</reference>
<accession>A0A8H2JFQ5</accession>
<dbReference type="Pfam" id="PF13822">
    <property type="entry name" value="ACC_epsilon"/>
    <property type="match status" value="1"/>
</dbReference>
<dbReference type="GeneID" id="76727349"/>